<dbReference type="Gene3D" id="3.40.50.1820">
    <property type="entry name" value="alpha/beta hydrolase"/>
    <property type="match status" value="1"/>
</dbReference>
<dbReference type="Proteomes" id="UP000016033">
    <property type="component" value="Unassembled WGS sequence"/>
</dbReference>
<gene>
    <name evidence="2" type="ORF">L687_19245</name>
</gene>
<evidence type="ECO:0000313" key="2">
    <source>
        <dbReference type="EMBL" id="EQM74150.1"/>
    </source>
</evidence>
<protein>
    <recommendedName>
        <fullName evidence="1">AB hydrolase-1 domain-containing protein</fullName>
    </recommendedName>
</protein>
<proteinExistence type="predicted"/>
<sequence length="232" mass="23831">MTSPLFVERHPGTGRPVVFLHGLASQGAQDWPEAEWGGSFGDRPRVVVDLPAHGASPTLGTAPTSVVLDALADAVGADEIDLVGYSLGARLAWDLVRHPAVAVRRAVLGGLSAGEPFTLVDLPVARAAVSGGAAPADPLTGMIVHMASLPGNRPGDVIDLIEGLAAEPFAPRPDGLTLPVLLIGGTDDAMAAGIDELAQLLPAARAHRVPGDHLSALHTAEFRTAVQDFLAD</sequence>
<dbReference type="GO" id="GO:0003824">
    <property type="term" value="F:catalytic activity"/>
    <property type="evidence" value="ECO:0007669"/>
    <property type="project" value="UniProtKB-ARBA"/>
</dbReference>
<comment type="caution">
    <text evidence="2">The sequence shown here is derived from an EMBL/GenBank/DDBJ whole genome shotgun (WGS) entry which is preliminary data.</text>
</comment>
<name>T5KHI5_MICMQ</name>
<reference evidence="2 3" key="1">
    <citation type="journal article" date="2013" name="Genome Announc.">
        <title>Whole-genome sequences of five oyster-associated bacteria show potential for crude oil hydrocarbon degradation.</title>
        <authorList>
            <person name="Chauhan A."/>
            <person name="Green S."/>
            <person name="Pathak A."/>
            <person name="Thomas J."/>
            <person name="Venkatramanan R."/>
        </authorList>
    </citation>
    <scope>NUCLEOTIDE SEQUENCE [LARGE SCALE GENOMIC DNA]</scope>
    <source>
        <strain evidence="2 3">MF109</strain>
    </source>
</reference>
<dbReference type="Pfam" id="PF00561">
    <property type="entry name" value="Abhydrolase_1"/>
    <property type="match status" value="1"/>
</dbReference>
<feature type="domain" description="AB hydrolase-1" evidence="1">
    <location>
        <begin position="16"/>
        <end position="108"/>
    </location>
</feature>
<dbReference type="InterPro" id="IPR029058">
    <property type="entry name" value="AB_hydrolase_fold"/>
</dbReference>
<organism evidence="2 3">
    <name type="scientific">Microbacterium maritypicum MF109</name>
    <dbReference type="NCBI Taxonomy" id="1333857"/>
    <lineage>
        <taxon>Bacteria</taxon>
        <taxon>Bacillati</taxon>
        <taxon>Actinomycetota</taxon>
        <taxon>Actinomycetes</taxon>
        <taxon>Micrococcales</taxon>
        <taxon>Microbacteriaceae</taxon>
        <taxon>Microbacterium</taxon>
    </lineage>
</organism>
<evidence type="ECO:0000259" key="1">
    <source>
        <dbReference type="Pfam" id="PF00561"/>
    </source>
</evidence>
<dbReference type="SUPFAM" id="SSF53474">
    <property type="entry name" value="alpha/beta-Hydrolases"/>
    <property type="match status" value="1"/>
</dbReference>
<dbReference type="InterPro" id="IPR000073">
    <property type="entry name" value="AB_hydrolase_1"/>
</dbReference>
<dbReference type="RefSeq" id="WP_021201018.1">
    <property type="nucleotide sequence ID" value="NZ_ATAO01000208.1"/>
</dbReference>
<dbReference type="EMBL" id="ATAO01000208">
    <property type="protein sequence ID" value="EQM74150.1"/>
    <property type="molecule type" value="Genomic_DNA"/>
</dbReference>
<accession>T5KHI5</accession>
<dbReference type="AlphaFoldDB" id="T5KHI5"/>
<evidence type="ECO:0000313" key="3">
    <source>
        <dbReference type="Proteomes" id="UP000016033"/>
    </source>
</evidence>
<dbReference type="PATRIC" id="fig|1333857.3.peg.3084"/>